<gene>
    <name evidence="3" type="ORF">ONZ51_g1720</name>
</gene>
<proteinExistence type="predicted"/>
<dbReference type="EMBL" id="JAPEVG010000024">
    <property type="protein sequence ID" value="KAJ8495448.1"/>
    <property type="molecule type" value="Genomic_DNA"/>
</dbReference>
<evidence type="ECO:0000313" key="4">
    <source>
        <dbReference type="Proteomes" id="UP001215151"/>
    </source>
</evidence>
<evidence type="ECO:0000256" key="1">
    <source>
        <dbReference type="SAM" id="Coils"/>
    </source>
</evidence>
<feature type="region of interest" description="Disordered" evidence="2">
    <location>
        <begin position="22"/>
        <end position="79"/>
    </location>
</feature>
<comment type="caution">
    <text evidence="3">The sequence shown here is derived from an EMBL/GenBank/DDBJ whole genome shotgun (WGS) entry which is preliminary data.</text>
</comment>
<name>A0AAD7U250_9APHY</name>
<feature type="coiled-coil region" evidence="1">
    <location>
        <begin position="234"/>
        <end position="275"/>
    </location>
</feature>
<accession>A0AAD7U250</accession>
<keyword evidence="1" id="KW-0175">Coiled coil</keyword>
<feature type="region of interest" description="Disordered" evidence="2">
    <location>
        <begin position="508"/>
        <end position="642"/>
    </location>
</feature>
<feature type="compositionally biased region" description="Pro residues" evidence="2">
    <location>
        <begin position="116"/>
        <end position="129"/>
    </location>
</feature>
<feature type="region of interest" description="Disordered" evidence="2">
    <location>
        <begin position="401"/>
        <end position="461"/>
    </location>
</feature>
<feature type="region of interest" description="Disordered" evidence="2">
    <location>
        <begin position="101"/>
        <end position="176"/>
    </location>
</feature>
<dbReference type="Proteomes" id="UP001215151">
    <property type="component" value="Unassembled WGS sequence"/>
</dbReference>
<dbReference type="AlphaFoldDB" id="A0AAD7U250"/>
<reference evidence="3" key="1">
    <citation type="submission" date="2022-11" db="EMBL/GenBank/DDBJ databases">
        <title>Genome Sequence of Cubamyces cubensis.</title>
        <authorList>
            <person name="Buettner E."/>
        </authorList>
    </citation>
    <scope>NUCLEOTIDE SEQUENCE</scope>
    <source>
        <strain evidence="3">MPL-01</strain>
    </source>
</reference>
<sequence>MQQPPPFQPNVPPPQVQHTLSAVQSMHAHMNAGSNARPPIGGVQTTGPPYVRQPSQSYPQLAQSQPQHEGYRHPPVNPDNQAALLEAHRLFSQAHAQEIQQLQQVQQVQQRRDRVPPPPQAFAPPPPPQRVLRQPASDSQAHSVQGAHAQAVPQSQGPPPTSQPSSSNTSEMVASRMTVEEVAALRARQILDSTHKSVYDSLNKAHTNVAQELRSLHTGILKRDAALRDVHARFAQLSKDFTQVQAHRQELEQQCARLKAEKERAEAEAAKVNEHLPKFIAEYCEMRADRARLAAELAALREAGAPLKDKSEMVVEDISPSFSSNSFEGNKLPVKTEAPNTVSVKNEWKVENSPVLSMADHDATVARALAEAHEERKRRQRVEHELEVMRGVLTVASAAIKTSGSPNNAPGVLPSIPAPQAETPASQELTMATEANSSAAHTTNQSVDVSRPPSAKVESQDDSMPFWMIPGSELIDLTSLDDSPMQFSGDFMDGQESAEPERKRALDADANTTQEHQPALKRQKTLNVVPTRAQPAEEGPIYENAPAVASDDSPPRADATQDSTMSDEPAAPVSITQYADPVVSSPASSTTSPPDNASSSLSSTPPALSGLSLPSSPSTVQLPGQPQLQTQLPTPTSPDAPKRLSMLHMPLIFETIGNTMQCRLCERRQADLGTPLYILDKDTANWDQMAGHCEREHPIAHRMLVELGPTQIMEERQRLEARPALAVKVRA</sequence>
<evidence type="ECO:0000313" key="3">
    <source>
        <dbReference type="EMBL" id="KAJ8495448.1"/>
    </source>
</evidence>
<feature type="compositionally biased region" description="Polar residues" evidence="2">
    <location>
        <begin position="43"/>
        <end position="67"/>
    </location>
</feature>
<feature type="compositionally biased region" description="Polar residues" evidence="2">
    <location>
        <begin position="423"/>
        <end position="448"/>
    </location>
</feature>
<feature type="compositionally biased region" description="Low complexity" evidence="2">
    <location>
        <begin position="580"/>
        <end position="634"/>
    </location>
</feature>
<keyword evidence="4" id="KW-1185">Reference proteome</keyword>
<protein>
    <submittedName>
        <fullName evidence="3">Uncharacterized protein</fullName>
    </submittedName>
</protein>
<organism evidence="3 4">
    <name type="scientific">Trametes cubensis</name>
    <dbReference type="NCBI Taxonomy" id="1111947"/>
    <lineage>
        <taxon>Eukaryota</taxon>
        <taxon>Fungi</taxon>
        <taxon>Dikarya</taxon>
        <taxon>Basidiomycota</taxon>
        <taxon>Agaricomycotina</taxon>
        <taxon>Agaricomycetes</taxon>
        <taxon>Polyporales</taxon>
        <taxon>Polyporaceae</taxon>
        <taxon>Trametes</taxon>
    </lineage>
</organism>
<evidence type="ECO:0000256" key="2">
    <source>
        <dbReference type="SAM" id="MobiDB-lite"/>
    </source>
</evidence>